<dbReference type="Proteomes" id="UP000694567">
    <property type="component" value="Unplaced"/>
</dbReference>
<evidence type="ECO:0000256" key="3">
    <source>
        <dbReference type="ARBA" id="ARBA00022859"/>
    </source>
</evidence>
<keyword evidence="12" id="KW-1185">Reference proteome</keyword>
<reference evidence="11" key="1">
    <citation type="submission" date="2025-08" db="UniProtKB">
        <authorList>
            <consortium name="Ensembl"/>
        </authorList>
    </citation>
    <scope>IDENTIFICATION</scope>
</reference>
<evidence type="ECO:0000313" key="11">
    <source>
        <dbReference type="Ensembl" id="ENSBOBP00000021561.1"/>
    </source>
</evidence>
<dbReference type="GO" id="GO:0002504">
    <property type="term" value="P:antigen processing and presentation of peptide or polysaccharide antigen via MHC class II"/>
    <property type="evidence" value="ECO:0007669"/>
    <property type="project" value="UniProtKB-KW"/>
</dbReference>
<dbReference type="PANTHER" id="PTHR19944">
    <property type="entry name" value="MHC CLASS II-RELATED"/>
    <property type="match status" value="1"/>
</dbReference>
<name>A0A8C0FPE6_BUBBB</name>
<evidence type="ECO:0000313" key="12">
    <source>
        <dbReference type="Proteomes" id="UP000694567"/>
    </source>
</evidence>
<evidence type="ECO:0000256" key="9">
    <source>
        <dbReference type="ARBA" id="ARBA00023182"/>
    </source>
</evidence>
<reference evidence="11" key="2">
    <citation type="submission" date="2025-09" db="UniProtKB">
        <authorList>
            <consortium name="Ensembl"/>
        </authorList>
    </citation>
    <scope>IDENTIFICATION</scope>
</reference>
<feature type="domain" description="MHC class II beta chain N-terminal" evidence="10">
    <location>
        <begin position="4"/>
        <end position="77"/>
    </location>
</feature>
<dbReference type="SUPFAM" id="SSF54452">
    <property type="entry name" value="MHC antigen-recognition domain"/>
    <property type="match status" value="1"/>
</dbReference>
<keyword evidence="8" id="KW-0325">Glycoprotein</keyword>
<dbReference type="Ensembl" id="ENSBOBT00000022048.1">
    <property type="protein sequence ID" value="ENSBOBP00000021561.1"/>
    <property type="gene ID" value="ENSBOBG00000013074.1"/>
</dbReference>
<dbReference type="Gene3D" id="3.10.320.10">
    <property type="entry name" value="Class II Histocompatibility Antigen, M Beta Chain, Chain B, domain 1"/>
    <property type="match status" value="1"/>
</dbReference>
<keyword evidence="2" id="KW-0812">Transmembrane</keyword>
<dbReference type="InterPro" id="IPR050160">
    <property type="entry name" value="MHC/Immunoglobulin"/>
</dbReference>
<keyword evidence="3" id="KW-0391">Immunity</keyword>
<dbReference type="SMART" id="SM00921">
    <property type="entry name" value="MHC_II_beta"/>
    <property type="match status" value="1"/>
</dbReference>
<dbReference type="FunFam" id="3.10.320.10:FF:000001">
    <property type="entry name" value="HLA class II histocompatibility antigen, DRB1-1 beta chain"/>
    <property type="match status" value="1"/>
</dbReference>
<evidence type="ECO:0000256" key="2">
    <source>
        <dbReference type="ARBA" id="ARBA00022692"/>
    </source>
</evidence>
<evidence type="ECO:0000256" key="8">
    <source>
        <dbReference type="ARBA" id="ARBA00023180"/>
    </source>
</evidence>
<dbReference type="AlphaFoldDB" id="A0A8C0FPE6"/>
<dbReference type="GO" id="GO:0042613">
    <property type="term" value="C:MHC class II protein complex"/>
    <property type="evidence" value="ECO:0007669"/>
    <property type="project" value="UniProtKB-KW"/>
</dbReference>
<keyword evidence="9" id="KW-0491">MHC II</keyword>
<protein>
    <recommendedName>
        <fullName evidence="10">MHC class II beta chain N-terminal domain-containing protein</fullName>
    </recommendedName>
</protein>
<evidence type="ECO:0000256" key="1">
    <source>
        <dbReference type="ARBA" id="ARBA00004479"/>
    </source>
</evidence>
<dbReference type="InterPro" id="IPR000353">
    <property type="entry name" value="MHC_II_b_N"/>
</dbReference>
<keyword evidence="5" id="KW-1064">Adaptive immunity</keyword>
<evidence type="ECO:0000256" key="4">
    <source>
        <dbReference type="ARBA" id="ARBA00022989"/>
    </source>
</evidence>
<dbReference type="PANTHER" id="PTHR19944:SF99">
    <property type="entry name" value="HLA CLASS II HISTOCOMPATIBILITY ANTIGEN, DRB1 BETA CHAIN"/>
    <property type="match status" value="1"/>
</dbReference>
<evidence type="ECO:0000256" key="5">
    <source>
        <dbReference type="ARBA" id="ARBA00023130"/>
    </source>
</evidence>
<proteinExistence type="predicted"/>
<accession>A0A8C0FPE6</accession>
<evidence type="ECO:0000259" key="10">
    <source>
        <dbReference type="SMART" id="SM00921"/>
    </source>
</evidence>
<comment type="subcellular location">
    <subcellularLocation>
        <location evidence="1">Membrane</location>
        <topology evidence="1">Single-pass type I membrane protein</topology>
    </subcellularLocation>
</comment>
<organism evidence="11 12">
    <name type="scientific">Bubo bubo</name>
    <name type="common">Eurasian eagle-owl</name>
    <name type="synonym">Strix bubo</name>
    <dbReference type="NCBI Taxonomy" id="30461"/>
    <lineage>
        <taxon>Eukaryota</taxon>
        <taxon>Metazoa</taxon>
        <taxon>Chordata</taxon>
        <taxon>Craniata</taxon>
        <taxon>Vertebrata</taxon>
        <taxon>Euteleostomi</taxon>
        <taxon>Archelosauria</taxon>
        <taxon>Archosauria</taxon>
        <taxon>Dinosauria</taxon>
        <taxon>Saurischia</taxon>
        <taxon>Theropoda</taxon>
        <taxon>Coelurosauria</taxon>
        <taxon>Aves</taxon>
        <taxon>Neognathae</taxon>
        <taxon>Neoaves</taxon>
        <taxon>Telluraves</taxon>
        <taxon>Strigiformes</taxon>
        <taxon>Strigidae</taxon>
        <taxon>Bubo</taxon>
    </lineage>
</organism>
<dbReference type="InterPro" id="IPR014745">
    <property type="entry name" value="MHC_II_a/b_N"/>
</dbReference>
<evidence type="ECO:0000256" key="6">
    <source>
        <dbReference type="ARBA" id="ARBA00023136"/>
    </source>
</evidence>
<dbReference type="InterPro" id="IPR011162">
    <property type="entry name" value="MHC_I/II-like_Ag-recog"/>
</dbReference>
<keyword evidence="4" id="KW-1133">Transmembrane helix</keyword>
<dbReference type="Pfam" id="PF00969">
    <property type="entry name" value="MHC_II_beta"/>
    <property type="match status" value="1"/>
</dbReference>
<dbReference type="GO" id="GO:0002250">
    <property type="term" value="P:adaptive immune response"/>
    <property type="evidence" value="ECO:0007669"/>
    <property type="project" value="UniProtKB-KW"/>
</dbReference>
<keyword evidence="7" id="KW-1015">Disulfide bond</keyword>
<sequence length="85" mass="9935">MTESQCQYLNGTERIRYVGRWIHNREQLLHFDSDVGLFVADTLLGEPQAKSWNSQPEILEQVRANVDICRHNYQVSTPFITERKG</sequence>
<evidence type="ECO:0000256" key="7">
    <source>
        <dbReference type="ARBA" id="ARBA00023157"/>
    </source>
</evidence>
<keyword evidence="6" id="KW-0472">Membrane</keyword>